<evidence type="ECO:0000313" key="4">
    <source>
        <dbReference type="EMBL" id="GAA3951171.1"/>
    </source>
</evidence>
<dbReference type="Pfam" id="PF13432">
    <property type="entry name" value="TPR_16"/>
    <property type="match status" value="1"/>
</dbReference>
<keyword evidence="1" id="KW-0132">Cell division</keyword>
<protein>
    <recommendedName>
        <fullName evidence="1">Cell division coordinator CpoB</fullName>
    </recommendedName>
</protein>
<dbReference type="NCBIfam" id="TIGR02795">
    <property type="entry name" value="tol_pal_ybgF"/>
    <property type="match status" value="1"/>
</dbReference>
<sequence>MFVNKIRESGGMSFGLALVGLMALSSLSALKVEAADNSAAINAQLLYSVDQMKEELRDLRGQVDELTYRLKQAEDQQKTRYIDLDSRLQKLSGGGSDGTSDSKRSDDARPGNATPSDASVGAVPPPLAESGTIRETVDPQATTEAGEVLADSNQVASPEARKAYDDAYALIKQRQYEPAVDALHAFVKDHPDSDLTANAYYWLGEVYLVLPRLELAKQSFLLVVGKFPEHRKAPDAMYKLGVTTHRLGENDAARKVLNEVQARYPDTTAARLAGDYKKQL</sequence>
<organism evidence="4 5">
    <name type="scientific">Allohahella marinimesophila</name>
    <dbReference type="NCBI Taxonomy" id="1054972"/>
    <lineage>
        <taxon>Bacteria</taxon>
        <taxon>Pseudomonadati</taxon>
        <taxon>Pseudomonadota</taxon>
        <taxon>Gammaproteobacteria</taxon>
        <taxon>Oceanospirillales</taxon>
        <taxon>Hahellaceae</taxon>
        <taxon>Allohahella</taxon>
    </lineage>
</organism>
<feature type="coiled-coil region" evidence="1">
    <location>
        <begin position="42"/>
        <end position="76"/>
    </location>
</feature>
<comment type="similarity">
    <text evidence="1">Belongs to the CpoB family.</text>
</comment>
<dbReference type="SUPFAM" id="SSF48452">
    <property type="entry name" value="TPR-like"/>
    <property type="match status" value="1"/>
</dbReference>
<feature type="domain" description="YbgF trimerisation" evidence="3">
    <location>
        <begin position="33"/>
        <end position="95"/>
    </location>
</feature>
<proteinExistence type="inferred from homology"/>
<name>A0ABP7NQA6_9GAMM</name>
<reference evidence="5" key="1">
    <citation type="journal article" date="2019" name="Int. J. Syst. Evol. Microbiol.">
        <title>The Global Catalogue of Microorganisms (GCM) 10K type strain sequencing project: providing services to taxonomists for standard genome sequencing and annotation.</title>
        <authorList>
            <consortium name="The Broad Institute Genomics Platform"/>
            <consortium name="The Broad Institute Genome Sequencing Center for Infectious Disease"/>
            <person name="Wu L."/>
            <person name="Ma J."/>
        </authorList>
    </citation>
    <scope>NUCLEOTIDE SEQUENCE [LARGE SCALE GENOMIC DNA]</scope>
    <source>
        <strain evidence="5">JCM 17555</strain>
    </source>
</reference>
<comment type="function">
    <text evidence="1">Mediates coordination of peptidoglycan synthesis and outer membrane constriction during cell division.</text>
</comment>
<dbReference type="Proteomes" id="UP001501337">
    <property type="component" value="Unassembled WGS sequence"/>
</dbReference>
<dbReference type="Gene3D" id="1.20.5.110">
    <property type="match status" value="1"/>
</dbReference>
<dbReference type="Pfam" id="PF16331">
    <property type="entry name" value="TolA_bind_tri"/>
    <property type="match status" value="1"/>
</dbReference>
<accession>A0ABP7NQA6</accession>
<keyword evidence="1" id="KW-0574">Periplasm</keyword>
<evidence type="ECO:0000256" key="2">
    <source>
        <dbReference type="SAM" id="MobiDB-lite"/>
    </source>
</evidence>
<dbReference type="InterPro" id="IPR019734">
    <property type="entry name" value="TPR_rpt"/>
</dbReference>
<dbReference type="Pfam" id="PF13174">
    <property type="entry name" value="TPR_6"/>
    <property type="match status" value="1"/>
</dbReference>
<gene>
    <name evidence="4" type="primary">ybgF</name>
    <name evidence="1" type="synonym">cpoB</name>
    <name evidence="4" type="ORF">GCM10022278_07950</name>
</gene>
<dbReference type="EMBL" id="BAABBO010000001">
    <property type="protein sequence ID" value="GAA3951171.1"/>
    <property type="molecule type" value="Genomic_DNA"/>
</dbReference>
<feature type="compositionally biased region" description="Basic and acidic residues" evidence="2">
    <location>
        <begin position="100"/>
        <end position="109"/>
    </location>
</feature>
<dbReference type="InterPro" id="IPR011990">
    <property type="entry name" value="TPR-like_helical_dom_sf"/>
</dbReference>
<keyword evidence="5" id="KW-1185">Reference proteome</keyword>
<dbReference type="RefSeq" id="WP_344803491.1">
    <property type="nucleotide sequence ID" value="NZ_BAABBO010000001.1"/>
</dbReference>
<evidence type="ECO:0000256" key="1">
    <source>
        <dbReference type="HAMAP-Rule" id="MF_02066"/>
    </source>
</evidence>
<comment type="caution">
    <text evidence="4">The sequence shown here is derived from an EMBL/GenBank/DDBJ whole genome shotgun (WGS) entry which is preliminary data.</text>
</comment>
<keyword evidence="1" id="KW-0175">Coiled coil</keyword>
<keyword evidence="1" id="KW-0131">Cell cycle</keyword>
<dbReference type="InterPro" id="IPR032519">
    <property type="entry name" value="YbgF_tri"/>
</dbReference>
<dbReference type="InterPro" id="IPR014162">
    <property type="entry name" value="CpoB_C"/>
</dbReference>
<evidence type="ECO:0000313" key="5">
    <source>
        <dbReference type="Proteomes" id="UP001501337"/>
    </source>
</evidence>
<comment type="subcellular location">
    <subcellularLocation>
        <location evidence="1">Periplasm</location>
    </subcellularLocation>
</comment>
<dbReference type="Gene3D" id="1.25.40.10">
    <property type="entry name" value="Tetratricopeptide repeat domain"/>
    <property type="match status" value="1"/>
</dbReference>
<dbReference type="HAMAP" id="MF_02066">
    <property type="entry name" value="CpoB"/>
    <property type="match status" value="1"/>
</dbReference>
<feature type="region of interest" description="Disordered" evidence="2">
    <location>
        <begin position="86"/>
        <end position="135"/>
    </location>
</feature>
<evidence type="ECO:0000259" key="3">
    <source>
        <dbReference type="Pfam" id="PF16331"/>
    </source>
</evidence>
<keyword evidence="1" id="KW-0732">Signal</keyword>
<dbReference type="InterPro" id="IPR034706">
    <property type="entry name" value="CpoB"/>
</dbReference>